<dbReference type="GO" id="GO:0015556">
    <property type="term" value="F:C4-dicarboxylate transmembrane transporter activity"/>
    <property type="evidence" value="ECO:0007669"/>
    <property type="project" value="InterPro"/>
</dbReference>
<feature type="transmembrane region" description="Helical" evidence="8">
    <location>
        <begin position="310"/>
        <end position="327"/>
    </location>
</feature>
<feature type="transmembrane region" description="Helical" evidence="8">
    <location>
        <begin position="69"/>
        <end position="89"/>
    </location>
</feature>
<feature type="transmembrane region" description="Helical" evidence="8">
    <location>
        <begin position="242"/>
        <end position="262"/>
    </location>
</feature>
<evidence type="ECO:0000256" key="1">
    <source>
        <dbReference type="ARBA" id="ARBA00004651"/>
    </source>
</evidence>
<dbReference type="Pfam" id="PF03606">
    <property type="entry name" value="DcuC"/>
    <property type="match status" value="1"/>
</dbReference>
<dbReference type="InterPro" id="IPR004669">
    <property type="entry name" value="C4_dicarb_anaerob_car"/>
</dbReference>
<reference evidence="10" key="1">
    <citation type="submission" date="2020-06" db="EMBL/GenBank/DDBJ databases">
        <title>REHAB project genomes.</title>
        <authorList>
            <person name="Shaw L.P."/>
        </authorList>
    </citation>
    <scope>NUCLEOTIDE SEQUENCE [LARGE SCALE GENOMIC DNA]</scope>
    <source>
        <strain evidence="10">RHBSTW-00398</strain>
    </source>
</reference>
<dbReference type="NCBIfam" id="NF037994">
    <property type="entry name" value="DcuC_1"/>
    <property type="match status" value="1"/>
</dbReference>
<dbReference type="GO" id="GO:0005886">
    <property type="term" value="C:plasma membrane"/>
    <property type="evidence" value="ECO:0007669"/>
    <property type="project" value="UniProtKB-SubCell"/>
</dbReference>
<comment type="subcellular location">
    <subcellularLocation>
        <location evidence="1">Cell membrane</location>
        <topology evidence="1">Multi-pass membrane protein</topology>
    </subcellularLocation>
</comment>
<dbReference type="RefSeq" id="WP_137362169.1">
    <property type="nucleotide sequence ID" value="NZ_CP055538.1"/>
</dbReference>
<feature type="transmembrane region" description="Helical" evidence="8">
    <location>
        <begin position="137"/>
        <end position="164"/>
    </location>
</feature>
<evidence type="ECO:0000256" key="6">
    <source>
        <dbReference type="ARBA" id="ARBA00022989"/>
    </source>
</evidence>
<keyword evidence="3" id="KW-0813">Transport</keyword>
<feature type="transmembrane region" description="Helical" evidence="8">
    <location>
        <begin position="409"/>
        <end position="429"/>
    </location>
</feature>
<evidence type="ECO:0000256" key="2">
    <source>
        <dbReference type="ARBA" id="ARBA00005275"/>
    </source>
</evidence>
<evidence type="ECO:0000256" key="8">
    <source>
        <dbReference type="SAM" id="Phobius"/>
    </source>
</evidence>
<dbReference type="NCBIfam" id="NF007317">
    <property type="entry name" value="PRK09804.1"/>
    <property type="match status" value="1"/>
</dbReference>
<evidence type="ECO:0000256" key="3">
    <source>
        <dbReference type="ARBA" id="ARBA00022448"/>
    </source>
</evidence>
<evidence type="ECO:0000313" key="10">
    <source>
        <dbReference type="Proteomes" id="UP000510650"/>
    </source>
</evidence>
<dbReference type="InterPro" id="IPR018385">
    <property type="entry name" value="C4_dicarb_anaerob_car-like"/>
</dbReference>
<dbReference type="PANTHER" id="PTHR42002">
    <property type="entry name" value="ANAEROBIC C4-DICARBOXYLATE TRANSPORTER DCUC-RELATED"/>
    <property type="match status" value="1"/>
</dbReference>
<feature type="transmembrane region" description="Helical" evidence="8">
    <location>
        <begin position="271"/>
        <end position="290"/>
    </location>
</feature>
<feature type="transmembrane region" description="Helical" evidence="8">
    <location>
        <begin position="196"/>
        <end position="215"/>
    </location>
</feature>
<feature type="transmembrane region" description="Helical" evidence="8">
    <location>
        <begin position="435"/>
        <end position="454"/>
    </location>
</feature>
<evidence type="ECO:0000313" key="9">
    <source>
        <dbReference type="EMBL" id="QLO15845.1"/>
    </source>
</evidence>
<sequence length="455" mass="48634">MFGIILSVIVLLTMGYLILKNYKPQVVLAAAGIFLMICGVWLGYGALVAPEKSSGYLLVDIYNEILRMLSSRAAGLGLSIMAVGGYARYMDRMGASRAMVSLLSRPLKLIRSPYIVLAATYVIGQIMAQFITSASGLGMLLMVTLFPTLVSLGVSRLSAVAVIATSMSIEWGILETNSIFAAQVAGMKIATYFFHYQLPVATCVIIAVAIAHFFVQRQFDKKAAPENIGFTEQKVLEDVPPLYYAILPVMPLILMLGSLFLAHSGLMKTELNLVVVMLMSMTVTMLVEFFRTHNLRETMDDVQAFFDGMGTQFANVVTLVVAGEIFAKGLTTIGTVDAVIRGAEHSGLGGIGVMIIMAVVIAACAIVMGSGNAPFMSFASLIPDIAAGLHIPAVVMIMPMHFATTLARAVSPITAVIVVTSGIAGVSPFEVVKRTAIPMAVGFVVNMIATIVLFY</sequence>
<name>A0AAE7GX97_CITFR</name>
<evidence type="ECO:0000256" key="4">
    <source>
        <dbReference type="ARBA" id="ARBA00022475"/>
    </source>
</evidence>
<proteinExistence type="inferred from homology"/>
<organism evidence="9 10">
    <name type="scientific">Citrobacter freundii</name>
    <dbReference type="NCBI Taxonomy" id="546"/>
    <lineage>
        <taxon>Bacteria</taxon>
        <taxon>Pseudomonadati</taxon>
        <taxon>Pseudomonadota</taxon>
        <taxon>Gammaproteobacteria</taxon>
        <taxon>Enterobacterales</taxon>
        <taxon>Enterobacteriaceae</taxon>
        <taxon>Citrobacter</taxon>
        <taxon>Citrobacter freundii complex</taxon>
    </lineage>
</organism>
<keyword evidence="4" id="KW-1003">Cell membrane</keyword>
<evidence type="ECO:0000256" key="7">
    <source>
        <dbReference type="ARBA" id="ARBA00023136"/>
    </source>
</evidence>
<gene>
    <name evidence="9" type="primary">dcuC</name>
    <name evidence="9" type="ORF">HV183_21670</name>
</gene>
<comment type="similarity">
    <text evidence="2">Belongs to the DcuC/DcuD transporter (TC 2.A.61) family.</text>
</comment>
<keyword evidence="6 8" id="KW-1133">Transmembrane helix</keyword>
<keyword evidence="5 8" id="KW-0812">Transmembrane</keyword>
<dbReference type="EMBL" id="CP055538">
    <property type="protein sequence ID" value="QLO15845.1"/>
    <property type="molecule type" value="Genomic_DNA"/>
</dbReference>
<feature type="transmembrane region" description="Helical" evidence="8">
    <location>
        <begin position="348"/>
        <end position="369"/>
    </location>
</feature>
<accession>A0AAE7GX97</accession>
<feature type="transmembrane region" description="Helical" evidence="8">
    <location>
        <begin position="26"/>
        <end position="49"/>
    </location>
</feature>
<dbReference type="NCBIfam" id="TIGR00771">
    <property type="entry name" value="DcuC"/>
    <property type="match status" value="1"/>
</dbReference>
<dbReference type="AlphaFoldDB" id="A0AAE7GX97"/>
<dbReference type="PANTHER" id="PTHR42002:SF2">
    <property type="entry name" value="ANAEROBIC C4-DICARBOXYLATE TRANSPORTER DCUC-RELATED"/>
    <property type="match status" value="1"/>
</dbReference>
<dbReference type="Proteomes" id="UP000510650">
    <property type="component" value="Chromosome"/>
</dbReference>
<evidence type="ECO:0000256" key="5">
    <source>
        <dbReference type="ARBA" id="ARBA00022692"/>
    </source>
</evidence>
<feature type="transmembrane region" description="Helical" evidence="8">
    <location>
        <begin position="375"/>
        <end position="397"/>
    </location>
</feature>
<keyword evidence="7 8" id="KW-0472">Membrane</keyword>
<feature type="transmembrane region" description="Helical" evidence="8">
    <location>
        <begin position="109"/>
        <end position="131"/>
    </location>
</feature>
<protein>
    <submittedName>
        <fullName evidence="9">Anaerobic C4-dicarboxylate transporter DcuC</fullName>
    </submittedName>
</protein>